<reference evidence="2" key="1">
    <citation type="submission" date="2020-02" db="EMBL/GenBank/DDBJ databases">
        <authorList>
            <person name="Chen W.-M."/>
        </authorList>
    </citation>
    <scope>NUCLEOTIDE SEQUENCE</scope>
    <source>
        <strain evidence="2">NBD-18</strain>
    </source>
</reference>
<accession>A0A6B2QYT5</accession>
<dbReference type="RefSeq" id="WP_163653815.1">
    <property type="nucleotide sequence ID" value="NZ_JAAGRN010000004.1"/>
</dbReference>
<gene>
    <name evidence="2" type="ORF">G3I67_07805</name>
</gene>
<sequence length="142" mass="16354">MLEWLAAGMACMSCLVAAAFLEFSLWLAIPVSMFPLVVCRIQQRQMLAISHGRILLANPARSWVLKKMADSTGLCVYPIHFWHHFFGLSMTLKIGNGPQKESKSVRIMVWRCELPPEVYRRLCVMVNWQVQQLQKEQCLESE</sequence>
<keyword evidence="1" id="KW-1133">Transmembrane helix</keyword>
<organism evidence="2">
    <name type="scientific">Sheuella amnicola</name>
    <dbReference type="NCBI Taxonomy" id="2707330"/>
    <lineage>
        <taxon>Bacteria</taxon>
        <taxon>Pseudomonadati</taxon>
        <taxon>Pseudomonadota</taxon>
        <taxon>Betaproteobacteria</taxon>
        <taxon>Burkholderiales</taxon>
        <taxon>Alcaligenaceae</taxon>
        <taxon>Sheuella</taxon>
    </lineage>
</organism>
<keyword evidence="1" id="KW-0472">Membrane</keyword>
<keyword evidence="1" id="KW-0812">Transmembrane</keyword>
<evidence type="ECO:0000256" key="1">
    <source>
        <dbReference type="SAM" id="Phobius"/>
    </source>
</evidence>
<comment type="caution">
    <text evidence="2">The sequence shown here is derived from an EMBL/GenBank/DDBJ whole genome shotgun (WGS) entry which is preliminary data.</text>
</comment>
<dbReference type="EMBL" id="JAAGRN010000004">
    <property type="protein sequence ID" value="NDY83133.1"/>
    <property type="molecule type" value="Genomic_DNA"/>
</dbReference>
<evidence type="ECO:0000313" key="2">
    <source>
        <dbReference type="EMBL" id="NDY83133.1"/>
    </source>
</evidence>
<name>A0A6B2QYT5_9BURK</name>
<protein>
    <submittedName>
        <fullName evidence="2">Uncharacterized protein</fullName>
    </submittedName>
</protein>
<proteinExistence type="predicted"/>
<dbReference type="AlphaFoldDB" id="A0A6B2QYT5"/>
<feature type="transmembrane region" description="Helical" evidence="1">
    <location>
        <begin position="6"/>
        <end position="39"/>
    </location>
</feature>